<gene>
    <name evidence="1" type="ORF">CC1G_15561</name>
</gene>
<dbReference type="VEuPathDB" id="FungiDB:CC1G_15561"/>
<name>D6RN64_COPC7</name>
<dbReference type="InParanoid" id="D6RN64"/>
<accession>D6RN64</accession>
<organism evidence="1 2">
    <name type="scientific">Coprinopsis cinerea (strain Okayama-7 / 130 / ATCC MYA-4618 / FGSC 9003)</name>
    <name type="common">Inky cap fungus</name>
    <name type="synonym">Hormographiella aspergillata</name>
    <dbReference type="NCBI Taxonomy" id="240176"/>
    <lineage>
        <taxon>Eukaryota</taxon>
        <taxon>Fungi</taxon>
        <taxon>Dikarya</taxon>
        <taxon>Basidiomycota</taxon>
        <taxon>Agaricomycotina</taxon>
        <taxon>Agaricomycetes</taxon>
        <taxon>Agaricomycetidae</taxon>
        <taxon>Agaricales</taxon>
        <taxon>Agaricineae</taxon>
        <taxon>Psathyrellaceae</taxon>
        <taxon>Coprinopsis</taxon>
    </lineage>
</organism>
<sequence>MRGIAAYPDNDPNAANDISIIFTIVPEREINFTNLDPDGHVIWMTSPIRKGRYFSVPGFAKPLPRLKGKKSKFEVRRAKGMEMGVFATRDIKRFETFLFERPYMVYPCQPLGFLAGSLSEEVENLDIDQQRQDIEGIMSLANSHKEDGSGPILGIIRTNSLGIMFRDSEADNEFGTRDTRSGPWELKPGELGVTFPYGTPSGG</sequence>
<dbReference type="OrthoDB" id="5945798at2759"/>
<evidence type="ECO:0000313" key="1">
    <source>
        <dbReference type="EMBL" id="EFI27525.1"/>
    </source>
</evidence>
<dbReference type="RefSeq" id="XP_002911019.1">
    <property type="nucleotide sequence ID" value="XM_002910973.1"/>
</dbReference>
<protein>
    <submittedName>
        <fullName evidence="1">Uncharacterized protein</fullName>
    </submittedName>
</protein>
<keyword evidence="2" id="KW-1185">Reference proteome</keyword>
<dbReference type="Proteomes" id="UP000001861">
    <property type="component" value="Unassembled WGS sequence"/>
</dbReference>
<dbReference type="AlphaFoldDB" id="D6RN64"/>
<comment type="caution">
    <text evidence="1">The sequence shown here is derived from an EMBL/GenBank/DDBJ whole genome shotgun (WGS) entry which is preliminary data.</text>
</comment>
<proteinExistence type="predicted"/>
<dbReference type="GeneID" id="9378870"/>
<dbReference type="KEGG" id="cci:CC1G_15561"/>
<dbReference type="HOGENOM" id="CLU_1348856_0_0_1"/>
<dbReference type="EMBL" id="AACS02000006">
    <property type="protein sequence ID" value="EFI27525.1"/>
    <property type="molecule type" value="Genomic_DNA"/>
</dbReference>
<evidence type="ECO:0000313" key="2">
    <source>
        <dbReference type="Proteomes" id="UP000001861"/>
    </source>
</evidence>
<reference evidence="1 2" key="1">
    <citation type="journal article" date="2010" name="Proc. Natl. Acad. Sci. U.S.A.">
        <title>Insights into evolution of multicellular fungi from the assembled chromosomes of the mushroom Coprinopsis cinerea (Coprinus cinereus).</title>
        <authorList>
            <person name="Stajich J.E."/>
            <person name="Wilke S.K."/>
            <person name="Ahren D."/>
            <person name="Au C.H."/>
            <person name="Birren B.W."/>
            <person name="Borodovsky M."/>
            <person name="Burns C."/>
            <person name="Canback B."/>
            <person name="Casselton L.A."/>
            <person name="Cheng C.K."/>
            <person name="Deng J."/>
            <person name="Dietrich F.S."/>
            <person name="Fargo D.C."/>
            <person name="Farman M.L."/>
            <person name="Gathman A.C."/>
            <person name="Goldberg J."/>
            <person name="Guigo R."/>
            <person name="Hoegger P.J."/>
            <person name="Hooker J.B."/>
            <person name="Huggins A."/>
            <person name="James T.Y."/>
            <person name="Kamada T."/>
            <person name="Kilaru S."/>
            <person name="Kodira C."/>
            <person name="Kues U."/>
            <person name="Kupfer D."/>
            <person name="Kwan H.S."/>
            <person name="Lomsadze A."/>
            <person name="Li W."/>
            <person name="Lilly W.W."/>
            <person name="Ma L.J."/>
            <person name="Mackey A.J."/>
            <person name="Manning G."/>
            <person name="Martin F."/>
            <person name="Muraguchi H."/>
            <person name="Natvig D.O."/>
            <person name="Palmerini H."/>
            <person name="Ramesh M.A."/>
            <person name="Rehmeyer C.J."/>
            <person name="Roe B.A."/>
            <person name="Shenoy N."/>
            <person name="Stanke M."/>
            <person name="Ter-Hovhannisyan V."/>
            <person name="Tunlid A."/>
            <person name="Velagapudi R."/>
            <person name="Vision T.J."/>
            <person name="Zeng Q."/>
            <person name="Zolan M.E."/>
            <person name="Pukkila P.J."/>
        </authorList>
    </citation>
    <scope>NUCLEOTIDE SEQUENCE [LARGE SCALE GENOMIC DNA]</scope>
    <source>
        <strain evidence="2">Okayama-7 / 130 / ATCC MYA-4618 / FGSC 9003</strain>
    </source>
</reference>